<feature type="domain" description="Methyl-accepting transducer" evidence="3">
    <location>
        <begin position="118"/>
        <end position="290"/>
    </location>
</feature>
<evidence type="ECO:0000313" key="5">
    <source>
        <dbReference type="Proteomes" id="UP000675284"/>
    </source>
</evidence>
<evidence type="ECO:0000259" key="3">
    <source>
        <dbReference type="PROSITE" id="PS50111"/>
    </source>
</evidence>
<keyword evidence="1 2" id="KW-0807">Transducer</keyword>
<reference evidence="4" key="1">
    <citation type="submission" date="2021-04" db="EMBL/GenBank/DDBJ databases">
        <title>Isolation and polyphasic classification of algal microorganism.</title>
        <authorList>
            <person name="Wang S."/>
        </authorList>
    </citation>
    <scope>NUCLEOTIDE SEQUENCE</scope>
    <source>
        <strain evidence="4">720a</strain>
    </source>
</reference>
<evidence type="ECO:0000313" key="4">
    <source>
        <dbReference type="EMBL" id="MBR7797047.1"/>
    </source>
</evidence>
<sequence length="290" mass="31054">MTFANAEKLAETNIHPLLQSFVTVGPFLQSLINDDITIGIYDTEKLVINFPAETFSLNVNPGDPLVEGDIVTNAILENKNQAAIVPAELFGVNLIARAIPLHDEEGNVIGGVGVGLSVEKANQLSEVATNLSAVFDDVTNTIQDMAESITGLASNMSFISEKATEVTNRVDTIEKVSNVVKGIADQSNLLGLNAAIESARAGEHGRGFSVVADEIRNMAANSKNQVTEIHTITDNIKEVISNLDTYIQDANLESDSQSAAIEELTATMQEINGNIHTLAQLAKENIQLKN</sequence>
<dbReference type="SUPFAM" id="SSF103190">
    <property type="entry name" value="Sensory domain-like"/>
    <property type="match status" value="1"/>
</dbReference>
<dbReference type="GO" id="GO:0007165">
    <property type="term" value="P:signal transduction"/>
    <property type="evidence" value="ECO:0007669"/>
    <property type="project" value="UniProtKB-KW"/>
</dbReference>
<dbReference type="Pfam" id="PF00015">
    <property type="entry name" value="MCPsignal"/>
    <property type="match status" value="1"/>
</dbReference>
<dbReference type="GO" id="GO:0016020">
    <property type="term" value="C:membrane"/>
    <property type="evidence" value="ECO:0007669"/>
    <property type="project" value="InterPro"/>
</dbReference>
<dbReference type="InterPro" id="IPR004089">
    <property type="entry name" value="MCPsignal_dom"/>
</dbReference>
<dbReference type="InterPro" id="IPR029151">
    <property type="entry name" value="Sensor-like_sf"/>
</dbReference>
<organism evidence="4 5">
    <name type="scientific">Virgibacillus salarius</name>
    <dbReference type="NCBI Taxonomy" id="447199"/>
    <lineage>
        <taxon>Bacteria</taxon>
        <taxon>Bacillati</taxon>
        <taxon>Bacillota</taxon>
        <taxon>Bacilli</taxon>
        <taxon>Bacillales</taxon>
        <taxon>Bacillaceae</taxon>
        <taxon>Virgibacillus</taxon>
    </lineage>
</organism>
<dbReference type="EMBL" id="JAGSOT010000041">
    <property type="protein sequence ID" value="MBR7797047.1"/>
    <property type="molecule type" value="Genomic_DNA"/>
</dbReference>
<name>A0A941DX26_9BACI</name>
<dbReference type="Gene3D" id="1.10.287.950">
    <property type="entry name" value="Methyl-accepting chemotaxis protein"/>
    <property type="match status" value="1"/>
</dbReference>
<evidence type="ECO:0000256" key="1">
    <source>
        <dbReference type="ARBA" id="ARBA00023224"/>
    </source>
</evidence>
<keyword evidence="5" id="KW-1185">Reference proteome</keyword>
<dbReference type="PANTHER" id="PTHR32089">
    <property type="entry name" value="METHYL-ACCEPTING CHEMOTAXIS PROTEIN MCPB"/>
    <property type="match status" value="1"/>
</dbReference>
<accession>A0A941DX26</accession>
<dbReference type="AlphaFoldDB" id="A0A941DX26"/>
<dbReference type="Proteomes" id="UP000675284">
    <property type="component" value="Unassembled WGS sequence"/>
</dbReference>
<gene>
    <name evidence="4" type="ORF">KCX74_13475</name>
</gene>
<dbReference type="PANTHER" id="PTHR32089:SF112">
    <property type="entry name" value="LYSOZYME-LIKE PROTEIN-RELATED"/>
    <property type="match status" value="1"/>
</dbReference>
<dbReference type="RefSeq" id="WP_166530594.1">
    <property type="nucleotide sequence ID" value="NZ_JAGSOT010000041.1"/>
</dbReference>
<dbReference type="SUPFAM" id="SSF58104">
    <property type="entry name" value="Methyl-accepting chemotaxis protein (MCP) signaling domain"/>
    <property type="match status" value="1"/>
</dbReference>
<protein>
    <submittedName>
        <fullName evidence="4">Chemotaxis protein</fullName>
    </submittedName>
</protein>
<proteinExistence type="predicted"/>
<comment type="caution">
    <text evidence="4">The sequence shown here is derived from an EMBL/GenBank/DDBJ whole genome shotgun (WGS) entry which is preliminary data.</text>
</comment>
<dbReference type="PROSITE" id="PS50111">
    <property type="entry name" value="CHEMOTAXIS_TRANSDUC_2"/>
    <property type="match status" value="1"/>
</dbReference>
<dbReference type="SMART" id="SM00283">
    <property type="entry name" value="MA"/>
    <property type="match status" value="1"/>
</dbReference>
<evidence type="ECO:0000256" key="2">
    <source>
        <dbReference type="PROSITE-ProRule" id="PRU00284"/>
    </source>
</evidence>